<gene>
    <name evidence="3" type="ORF">METZ01_LOCUS393759</name>
</gene>
<reference evidence="3" key="1">
    <citation type="submission" date="2018-05" db="EMBL/GenBank/DDBJ databases">
        <authorList>
            <person name="Lanie J.A."/>
            <person name="Ng W.-L."/>
            <person name="Kazmierczak K.M."/>
            <person name="Andrzejewski T.M."/>
            <person name="Davidsen T.M."/>
            <person name="Wayne K.J."/>
            <person name="Tettelin H."/>
            <person name="Glass J.I."/>
            <person name="Rusch D."/>
            <person name="Podicherti R."/>
            <person name="Tsui H.-C.T."/>
            <person name="Winkler M.E."/>
        </authorList>
    </citation>
    <scope>NUCLEOTIDE SEQUENCE</scope>
</reference>
<evidence type="ECO:0000313" key="3">
    <source>
        <dbReference type="EMBL" id="SVD40905.1"/>
    </source>
</evidence>
<proteinExistence type="predicted"/>
<feature type="domain" description="DUF4340" evidence="2">
    <location>
        <begin position="65"/>
        <end position="169"/>
    </location>
</feature>
<dbReference type="EMBL" id="UINC01148803">
    <property type="protein sequence ID" value="SVD40905.1"/>
    <property type="molecule type" value="Genomic_DNA"/>
</dbReference>
<feature type="region of interest" description="Disordered" evidence="1">
    <location>
        <begin position="169"/>
        <end position="189"/>
    </location>
</feature>
<dbReference type="AlphaFoldDB" id="A0A382V4D7"/>
<feature type="compositionally biased region" description="Polar residues" evidence="1">
    <location>
        <begin position="178"/>
        <end position="189"/>
    </location>
</feature>
<dbReference type="InterPro" id="IPR025641">
    <property type="entry name" value="DUF4340"/>
</dbReference>
<dbReference type="Pfam" id="PF14238">
    <property type="entry name" value="DUF4340"/>
    <property type="match status" value="1"/>
</dbReference>
<sequence length="189" mass="21412">MTKNLKWFLIALAVLIVFYGIDSIQQSNRGSSSDQIFEIDREDVFNFDISKGNEFISLYFNGESWFIDGNDSLVVKENTMNSFFNNVLKVRRNSLVSKNRNNWDKFNVGDSTGTHLVLKDHNGEHLSKITVGSSNAEWSSSNIRVGDEIDVYQTNENISWQLNTSPTYWGEVPEPATPDSSDVKSGQQN</sequence>
<evidence type="ECO:0000256" key="1">
    <source>
        <dbReference type="SAM" id="MobiDB-lite"/>
    </source>
</evidence>
<name>A0A382V4D7_9ZZZZ</name>
<organism evidence="3">
    <name type="scientific">marine metagenome</name>
    <dbReference type="NCBI Taxonomy" id="408172"/>
    <lineage>
        <taxon>unclassified sequences</taxon>
        <taxon>metagenomes</taxon>
        <taxon>ecological metagenomes</taxon>
    </lineage>
</organism>
<accession>A0A382V4D7</accession>
<protein>
    <recommendedName>
        <fullName evidence="2">DUF4340 domain-containing protein</fullName>
    </recommendedName>
</protein>
<evidence type="ECO:0000259" key="2">
    <source>
        <dbReference type="Pfam" id="PF14238"/>
    </source>
</evidence>